<dbReference type="EMBL" id="JACMSC010000004">
    <property type="protein sequence ID" value="KAG6525903.1"/>
    <property type="molecule type" value="Genomic_DNA"/>
</dbReference>
<feature type="compositionally biased region" description="Basic and acidic residues" evidence="1">
    <location>
        <begin position="163"/>
        <end position="179"/>
    </location>
</feature>
<protein>
    <submittedName>
        <fullName evidence="2">Uncharacterized protein</fullName>
    </submittedName>
</protein>
<dbReference type="PANTHER" id="PTHR34572:SF1">
    <property type="entry name" value="GOLGIN FAMILY A PROTEIN"/>
    <property type="match status" value="1"/>
</dbReference>
<organism evidence="2 3">
    <name type="scientific">Zingiber officinale</name>
    <name type="common">Ginger</name>
    <name type="synonym">Amomum zingiber</name>
    <dbReference type="NCBI Taxonomy" id="94328"/>
    <lineage>
        <taxon>Eukaryota</taxon>
        <taxon>Viridiplantae</taxon>
        <taxon>Streptophyta</taxon>
        <taxon>Embryophyta</taxon>
        <taxon>Tracheophyta</taxon>
        <taxon>Spermatophyta</taxon>
        <taxon>Magnoliopsida</taxon>
        <taxon>Liliopsida</taxon>
        <taxon>Zingiberales</taxon>
        <taxon>Zingiberaceae</taxon>
        <taxon>Zingiber</taxon>
    </lineage>
</organism>
<gene>
    <name evidence="2" type="ORF">ZIOFF_015876</name>
</gene>
<comment type="caution">
    <text evidence="2">The sequence shown here is derived from an EMBL/GenBank/DDBJ whole genome shotgun (WGS) entry which is preliminary data.</text>
</comment>
<accession>A0A8J5I0Y4</accession>
<feature type="compositionally biased region" description="Polar residues" evidence="1">
    <location>
        <begin position="10"/>
        <end position="21"/>
    </location>
</feature>
<proteinExistence type="predicted"/>
<evidence type="ECO:0000256" key="1">
    <source>
        <dbReference type="SAM" id="MobiDB-lite"/>
    </source>
</evidence>
<feature type="region of interest" description="Disordered" evidence="1">
    <location>
        <begin position="93"/>
        <end position="127"/>
    </location>
</feature>
<evidence type="ECO:0000313" key="2">
    <source>
        <dbReference type="EMBL" id="KAG6525903.1"/>
    </source>
</evidence>
<feature type="region of interest" description="Disordered" evidence="1">
    <location>
        <begin position="156"/>
        <end position="200"/>
    </location>
</feature>
<keyword evidence="3" id="KW-1185">Reference proteome</keyword>
<evidence type="ECO:0000313" key="3">
    <source>
        <dbReference type="Proteomes" id="UP000734854"/>
    </source>
</evidence>
<feature type="region of interest" description="Disordered" evidence="1">
    <location>
        <begin position="1"/>
        <end position="23"/>
    </location>
</feature>
<name>A0A8J5I0Y4_ZINOF</name>
<sequence length="219" mass="24307">MDGVAGRLGRSSTRYGPTSVFSGPVRRWNKKWVALSNPDHRRRSSISGGRHSSRILLYRWTPVAALAKDDATPPPEEPPRRKFRYVPISVTRERKEESLPKSNSSPKLNITEGFPRKTQIDPFDTNPDMNNVSAEIKVSSKDQTFSGLGNGADLDLSLGLRAPDGDHEDESKTTRRGEGYTKSVRAASSTRDTEMKVTKSVAQNKLKRKAISPDLEMAV</sequence>
<dbReference type="AlphaFoldDB" id="A0A8J5I0Y4"/>
<reference evidence="2 3" key="1">
    <citation type="submission" date="2020-08" db="EMBL/GenBank/DDBJ databases">
        <title>Plant Genome Project.</title>
        <authorList>
            <person name="Zhang R.-G."/>
        </authorList>
    </citation>
    <scope>NUCLEOTIDE SEQUENCE [LARGE SCALE GENOMIC DNA]</scope>
    <source>
        <tissue evidence="2">Rhizome</tissue>
    </source>
</reference>
<dbReference type="OrthoDB" id="2020529at2759"/>
<dbReference type="Proteomes" id="UP000734854">
    <property type="component" value="Unassembled WGS sequence"/>
</dbReference>
<dbReference type="PANTHER" id="PTHR34572">
    <property type="entry name" value="GOLGIN FAMILY A PROTEIN"/>
    <property type="match status" value="1"/>
</dbReference>